<dbReference type="RefSeq" id="WP_237683009.1">
    <property type="nucleotide sequence ID" value="NZ_BLKS01000003.1"/>
</dbReference>
<gene>
    <name evidence="2" type="ORF">MAGR_66860</name>
</gene>
<accession>A0A7I9WC05</accession>
<name>A0A7I9WC05_MYCAG</name>
<dbReference type="PANTHER" id="PTHR43522">
    <property type="entry name" value="TRANSKETOLASE"/>
    <property type="match status" value="1"/>
</dbReference>
<organism evidence="2 3">
    <name type="scientific">Mycolicibacterium agri</name>
    <name type="common">Mycobacterium agri</name>
    <dbReference type="NCBI Taxonomy" id="36811"/>
    <lineage>
        <taxon>Bacteria</taxon>
        <taxon>Bacillati</taxon>
        <taxon>Actinomycetota</taxon>
        <taxon>Actinomycetes</taxon>
        <taxon>Mycobacteriales</taxon>
        <taxon>Mycobacteriaceae</taxon>
        <taxon>Mycolicibacterium</taxon>
    </lineage>
</organism>
<dbReference type="GO" id="GO:0004802">
    <property type="term" value="F:transketolase activity"/>
    <property type="evidence" value="ECO:0007669"/>
    <property type="project" value="TreeGrafter"/>
</dbReference>
<reference evidence="2 3" key="1">
    <citation type="journal article" date="2019" name="Emerg. Microbes Infect.">
        <title>Comprehensive subspecies identification of 175 nontuberculous mycobacteria species based on 7547 genomic profiles.</title>
        <authorList>
            <person name="Matsumoto Y."/>
            <person name="Kinjo T."/>
            <person name="Motooka D."/>
            <person name="Nabeya D."/>
            <person name="Jung N."/>
            <person name="Uechi K."/>
            <person name="Horii T."/>
            <person name="Iida T."/>
            <person name="Fujita J."/>
            <person name="Nakamura S."/>
        </authorList>
    </citation>
    <scope>NUCLEOTIDE SEQUENCE [LARGE SCALE GENOMIC DNA]</scope>
    <source>
        <strain evidence="2 3">JCM 6377</strain>
    </source>
</reference>
<feature type="domain" description="Transketolase N-terminal" evidence="1">
    <location>
        <begin position="2"/>
        <end position="67"/>
    </location>
</feature>
<evidence type="ECO:0000259" key="1">
    <source>
        <dbReference type="Pfam" id="PF00456"/>
    </source>
</evidence>
<comment type="caution">
    <text evidence="2">The sequence shown here is derived from an EMBL/GenBank/DDBJ whole genome shotgun (WGS) entry which is preliminary data.</text>
</comment>
<dbReference type="Gene3D" id="3.40.50.970">
    <property type="match status" value="1"/>
</dbReference>
<dbReference type="Proteomes" id="UP000465302">
    <property type="component" value="Unassembled WGS sequence"/>
</dbReference>
<proteinExistence type="predicted"/>
<dbReference type="InterPro" id="IPR033247">
    <property type="entry name" value="Transketolase_fam"/>
</dbReference>
<dbReference type="EMBL" id="BLKS01000003">
    <property type="protein sequence ID" value="GFG55245.1"/>
    <property type="molecule type" value="Genomic_DNA"/>
</dbReference>
<dbReference type="InterPro" id="IPR005474">
    <property type="entry name" value="Transketolase_N"/>
</dbReference>
<sequence length="118" mass="13591">MAAVKKILGFDPEKSFEVRDEVIAHTRKLLDRGKEAHAKWQTDFDAWAEREPERKKLLDRLLAQELPEGWDADLTHWEPGSAGGHPRRLRQVLNDVAPNLPELGRLRRWRAATPPSRA</sequence>
<evidence type="ECO:0000313" key="3">
    <source>
        <dbReference type="Proteomes" id="UP000465302"/>
    </source>
</evidence>
<dbReference type="GO" id="GO:0006098">
    <property type="term" value="P:pentose-phosphate shunt"/>
    <property type="evidence" value="ECO:0007669"/>
    <property type="project" value="TreeGrafter"/>
</dbReference>
<dbReference type="AlphaFoldDB" id="A0A7I9WC05"/>
<dbReference type="GO" id="GO:0005829">
    <property type="term" value="C:cytosol"/>
    <property type="evidence" value="ECO:0007669"/>
    <property type="project" value="TreeGrafter"/>
</dbReference>
<evidence type="ECO:0000313" key="2">
    <source>
        <dbReference type="EMBL" id="GFG55245.1"/>
    </source>
</evidence>
<dbReference type="PANTHER" id="PTHR43522:SF2">
    <property type="entry name" value="TRANSKETOLASE 1-RELATED"/>
    <property type="match status" value="1"/>
</dbReference>
<dbReference type="Pfam" id="PF00456">
    <property type="entry name" value="Transketolase_N"/>
    <property type="match status" value="1"/>
</dbReference>
<protein>
    <recommendedName>
        <fullName evidence="1">Transketolase N-terminal domain-containing protein</fullName>
    </recommendedName>
</protein>